<organism evidence="3 4">
    <name type="scientific">Gnathostoma spinigerum</name>
    <dbReference type="NCBI Taxonomy" id="75299"/>
    <lineage>
        <taxon>Eukaryota</taxon>
        <taxon>Metazoa</taxon>
        <taxon>Ecdysozoa</taxon>
        <taxon>Nematoda</taxon>
        <taxon>Chromadorea</taxon>
        <taxon>Rhabditida</taxon>
        <taxon>Spirurina</taxon>
        <taxon>Gnathostomatomorpha</taxon>
        <taxon>Gnathostomatoidea</taxon>
        <taxon>Gnathostomatidae</taxon>
        <taxon>Gnathostoma</taxon>
    </lineage>
</organism>
<keyword evidence="4" id="KW-1185">Reference proteome</keyword>
<comment type="caution">
    <text evidence="3">The sequence shown here is derived from an EMBL/GenBank/DDBJ whole genome shotgun (WGS) entry which is preliminary data.</text>
</comment>
<feature type="transmembrane region" description="Helical" evidence="1">
    <location>
        <begin position="142"/>
        <end position="171"/>
    </location>
</feature>
<feature type="transmembrane region" description="Helical" evidence="1">
    <location>
        <begin position="59"/>
        <end position="80"/>
    </location>
</feature>
<dbReference type="EMBL" id="JBGFUD010001998">
    <property type="protein sequence ID" value="MFH4977013.1"/>
    <property type="molecule type" value="Genomic_DNA"/>
</dbReference>
<dbReference type="Pfam" id="PF00149">
    <property type="entry name" value="Metallophos"/>
    <property type="match status" value="1"/>
</dbReference>
<evidence type="ECO:0000313" key="3">
    <source>
        <dbReference type="EMBL" id="MFH4977013.1"/>
    </source>
</evidence>
<sequence length="482" mass="54423">MNPNEVHDYSCTKKTCMRVAFSRSVCILATFAIIGYLTIKLFGNSIINRSHGYVRGNRQHLLHIIKLEFIMLLGSLFMYVRLISYNNSTENEKCIIDLGESFLKISKRRESSDQYYSVILIIWLVLAHMASLLYFIPGVHRYIFNLCLLCFGFWIHLVVILVGLTAASAVIRFLTRFLNLFKFIGSSSNSTCSSVLRFLLSLLTDNQRQIITALTISALLSLATFISSDKIVIKEITIPIRDLPTSAEGFRIALVSDIHAGASVDEETVAKVVDYVNSENADTVFLVGDLTDAPVSRIKDRLTPLAHLRSKYGTFFVTGNHEYYYDNAIEWIHYFSSMGITVLENNHTEVNGLSVVGLNDYSSENSGIHGHHFDVLEALRGCNQTKPVIVLSHNPISAKEIAFNRENLRVDLILSGHTHAGQFYTVAVFMYWLHPYFYGLYTVRPGTTLFVTAGTLYQGPPMKMLRMSEIWLITLKKALEIP</sequence>
<evidence type="ECO:0000256" key="1">
    <source>
        <dbReference type="SAM" id="Phobius"/>
    </source>
</evidence>
<keyword evidence="1" id="KW-1133">Transmembrane helix</keyword>
<feature type="transmembrane region" description="Helical" evidence="1">
    <location>
        <begin position="20"/>
        <end position="39"/>
    </location>
</feature>
<dbReference type="InterPro" id="IPR029052">
    <property type="entry name" value="Metallo-depent_PP-like"/>
</dbReference>
<dbReference type="InterPro" id="IPR051158">
    <property type="entry name" value="Metallophosphoesterase_sf"/>
</dbReference>
<keyword evidence="1" id="KW-0472">Membrane</keyword>
<dbReference type="SUPFAM" id="SSF56300">
    <property type="entry name" value="Metallo-dependent phosphatases"/>
    <property type="match status" value="1"/>
</dbReference>
<evidence type="ECO:0000313" key="4">
    <source>
        <dbReference type="Proteomes" id="UP001608902"/>
    </source>
</evidence>
<dbReference type="Proteomes" id="UP001608902">
    <property type="component" value="Unassembled WGS sequence"/>
</dbReference>
<feature type="transmembrane region" description="Helical" evidence="1">
    <location>
        <begin position="115"/>
        <end position="136"/>
    </location>
</feature>
<dbReference type="CDD" id="cd07385">
    <property type="entry name" value="MPP_YkuE_C"/>
    <property type="match status" value="1"/>
</dbReference>
<proteinExistence type="predicted"/>
<feature type="domain" description="Calcineurin-like phosphoesterase" evidence="2">
    <location>
        <begin position="250"/>
        <end position="420"/>
    </location>
</feature>
<keyword evidence="1" id="KW-0812">Transmembrane</keyword>
<dbReference type="PANTHER" id="PTHR31302">
    <property type="entry name" value="TRANSMEMBRANE PROTEIN WITH METALLOPHOSPHOESTERASE DOMAIN-RELATED"/>
    <property type="match status" value="1"/>
</dbReference>
<dbReference type="InterPro" id="IPR004843">
    <property type="entry name" value="Calcineurin-like_PHP"/>
</dbReference>
<dbReference type="Gene3D" id="3.60.21.10">
    <property type="match status" value="1"/>
</dbReference>
<feature type="transmembrane region" description="Helical" evidence="1">
    <location>
        <begin position="209"/>
        <end position="226"/>
    </location>
</feature>
<protein>
    <recommendedName>
        <fullName evidence="2">Calcineurin-like phosphoesterase domain-containing protein</fullName>
    </recommendedName>
</protein>
<dbReference type="PANTHER" id="PTHR31302:SF30">
    <property type="entry name" value="CALCINEURIN-LIKE PHOSPHOESTERASE DOMAIN-CONTAINING PROTEIN"/>
    <property type="match status" value="1"/>
</dbReference>
<evidence type="ECO:0000259" key="2">
    <source>
        <dbReference type="Pfam" id="PF00149"/>
    </source>
</evidence>
<gene>
    <name evidence="3" type="ORF">AB6A40_003722</name>
</gene>
<reference evidence="3 4" key="1">
    <citation type="submission" date="2024-08" db="EMBL/GenBank/DDBJ databases">
        <title>Gnathostoma spinigerum genome.</title>
        <authorList>
            <person name="Gonzalez-Bertolin B."/>
            <person name="Monzon S."/>
            <person name="Zaballos A."/>
            <person name="Jimenez P."/>
            <person name="Dekumyoy P."/>
            <person name="Varona S."/>
            <person name="Cuesta I."/>
            <person name="Sumanam S."/>
            <person name="Adisakwattana P."/>
            <person name="Gasser R.B."/>
            <person name="Hernandez-Gonzalez A."/>
            <person name="Young N.D."/>
            <person name="Perteguer M.J."/>
        </authorList>
    </citation>
    <scope>NUCLEOTIDE SEQUENCE [LARGE SCALE GENOMIC DNA]</scope>
    <source>
        <strain evidence="3">AL3</strain>
        <tissue evidence="3">Liver</tissue>
    </source>
</reference>
<dbReference type="AlphaFoldDB" id="A0ABD6EAI9"/>
<accession>A0ABD6EAI9</accession>
<name>A0ABD6EAI9_9BILA</name>